<feature type="compositionally biased region" description="Polar residues" evidence="8">
    <location>
        <begin position="9"/>
        <end position="18"/>
    </location>
</feature>
<keyword evidence="5" id="KW-0479">Metal-binding</keyword>
<dbReference type="InterPro" id="IPR045249">
    <property type="entry name" value="HARBI1-like"/>
</dbReference>
<keyword evidence="6" id="KW-0378">Hydrolase</keyword>
<keyword evidence="4" id="KW-0540">Nuclease</keyword>
<organism evidence="10 11">
    <name type="scientific">Amblyomma americanum</name>
    <name type="common">Lone star tick</name>
    <dbReference type="NCBI Taxonomy" id="6943"/>
    <lineage>
        <taxon>Eukaryota</taxon>
        <taxon>Metazoa</taxon>
        <taxon>Ecdysozoa</taxon>
        <taxon>Arthropoda</taxon>
        <taxon>Chelicerata</taxon>
        <taxon>Arachnida</taxon>
        <taxon>Acari</taxon>
        <taxon>Parasitiformes</taxon>
        <taxon>Ixodida</taxon>
        <taxon>Ixodoidea</taxon>
        <taxon>Ixodidae</taxon>
        <taxon>Amblyomminae</taxon>
        <taxon>Amblyomma</taxon>
    </lineage>
</organism>
<evidence type="ECO:0000256" key="2">
    <source>
        <dbReference type="ARBA" id="ARBA00004123"/>
    </source>
</evidence>
<evidence type="ECO:0000313" key="11">
    <source>
        <dbReference type="Proteomes" id="UP001321473"/>
    </source>
</evidence>
<protein>
    <recommendedName>
        <fullName evidence="9">DDE Tnp4 domain-containing protein</fullName>
    </recommendedName>
</protein>
<gene>
    <name evidence="10" type="ORF">V5799_007641</name>
</gene>
<comment type="subcellular location">
    <subcellularLocation>
        <location evidence="2">Nucleus</location>
    </subcellularLocation>
</comment>
<evidence type="ECO:0000313" key="10">
    <source>
        <dbReference type="EMBL" id="KAK8785994.1"/>
    </source>
</evidence>
<dbReference type="GO" id="GO:0046872">
    <property type="term" value="F:metal ion binding"/>
    <property type="evidence" value="ECO:0007669"/>
    <property type="project" value="UniProtKB-KW"/>
</dbReference>
<dbReference type="PANTHER" id="PTHR22930:SF269">
    <property type="entry name" value="NUCLEASE HARBI1-LIKE PROTEIN"/>
    <property type="match status" value="1"/>
</dbReference>
<evidence type="ECO:0000256" key="7">
    <source>
        <dbReference type="ARBA" id="ARBA00023242"/>
    </source>
</evidence>
<feature type="region of interest" description="Disordered" evidence="8">
    <location>
        <begin position="1"/>
        <end position="36"/>
    </location>
</feature>
<comment type="similarity">
    <text evidence="3">Belongs to the HARBI1 family.</text>
</comment>
<dbReference type="Pfam" id="PF13359">
    <property type="entry name" value="DDE_Tnp_4"/>
    <property type="match status" value="1"/>
</dbReference>
<feature type="domain" description="DDE Tnp4" evidence="9">
    <location>
        <begin position="228"/>
        <end position="393"/>
    </location>
</feature>
<evidence type="ECO:0000256" key="1">
    <source>
        <dbReference type="ARBA" id="ARBA00001968"/>
    </source>
</evidence>
<dbReference type="Proteomes" id="UP001321473">
    <property type="component" value="Unassembled WGS sequence"/>
</dbReference>
<name>A0AAQ4FFC7_AMBAM</name>
<keyword evidence="11" id="KW-1185">Reference proteome</keyword>
<evidence type="ECO:0000259" key="9">
    <source>
        <dbReference type="Pfam" id="PF13359"/>
    </source>
</evidence>
<keyword evidence="7" id="KW-0539">Nucleus</keyword>
<comment type="caution">
    <text evidence="10">The sequence shown here is derived from an EMBL/GenBank/DDBJ whole genome shotgun (WGS) entry which is preliminary data.</text>
</comment>
<feature type="compositionally biased region" description="Basic and acidic residues" evidence="8">
    <location>
        <begin position="26"/>
        <end position="36"/>
    </location>
</feature>
<reference evidence="10 11" key="1">
    <citation type="journal article" date="2023" name="Arcadia Sci">
        <title>De novo assembly of a long-read Amblyomma americanum tick genome.</title>
        <authorList>
            <person name="Chou S."/>
            <person name="Poskanzer K.E."/>
            <person name="Rollins M."/>
            <person name="Thuy-Boun P.S."/>
        </authorList>
    </citation>
    <scope>NUCLEOTIDE SEQUENCE [LARGE SCALE GENOMIC DNA]</scope>
    <source>
        <strain evidence="10">F_SG_1</strain>
        <tissue evidence="10">Salivary glands</tissue>
    </source>
</reference>
<dbReference type="PANTHER" id="PTHR22930">
    <property type="match status" value="1"/>
</dbReference>
<accession>A0AAQ4FFC7</accession>
<dbReference type="InterPro" id="IPR027806">
    <property type="entry name" value="HARBI1_dom"/>
</dbReference>
<dbReference type="GO" id="GO:0016787">
    <property type="term" value="F:hydrolase activity"/>
    <property type="evidence" value="ECO:0007669"/>
    <property type="project" value="UniProtKB-KW"/>
</dbReference>
<evidence type="ECO:0000256" key="5">
    <source>
        <dbReference type="ARBA" id="ARBA00022723"/>
    </source>
</evidence>
<evidence type="ECO:0000256" key="3">
    <source>
        <dbReference type="ARBA" id="ARBA00006958"/>
    </source>
</evidence>
<proteinExistence type="inferred from homology"/>
<evidence type="ECO:0000256" key="8">
    <source>
        <dbReference type="SAM" id="MobiDB-lite"/>
    </source>
</evidence>
<comment type="cofactor">
    <cofactor evidence="1">
        <name>a divalent metal cation</name>
        <dbReference type="ChEBI" id="CHEBI:60240"/>
    </cofactor>
</comment>
<dbReference type="GO" id="GO:0004518">
    <property type="term" value="F:nuclease activity"/>
    <property type="evidence" value="ECO:0007669"/>
    <property type="project" value="UniProtKB-KW"/>
</dbReference>
<evidence type="ECO:0000256" key="4">
    <source>
        <dbReference type="ARBA" id="ARBA00022722"/>
    </source>
</evidence>
<dbReference type="EMBL" id="JARKHS020003133">
    <property type="protein sequence ID" value="KAK8785994.1"/>
    <property type="molecule type" value="Genomic_DNA"/>
</dbReference>
<dbReference type="GO" id="GO:0005634">
    <property type="term" value="C:nucleus"/>
    <property type="evidence" value="ECO:0007669"/>
    <property type="project" value="UniProtKB-SubCell"/>
</dbReference>
<dbReference type="AlphaFoldDB" id="A0AAQ4FFC7"/>
<evidence type="ECO:0000256" key="6">
    <source>
        <dbReference type="ARBA" id="ARBA00022801"/>
    </source>
</evidence>
<sequence length="460" mass="51898">MVRPRAKSIHTTDVNSRRQSGRKRKEQPSSRHQVGCERQLRTGSRVVVKMEVQRKRQLAAIAAVVIELDQLDDDSDNYCAKRSCWQRNWIARKELGLQNQLYEELLEADRAEYRRLLRVNEEQFLQLLSRVGPRIERQDTVMRKAIPAKTRLQVTLRYLASGESHHSLSCQFRLGHSSVNDIIHETCTAICQELRAEYIKTPKTEEAWTEVMQGFGRQWNFPNCAGAIDGKHVTITKPAKSGSIYYNYKKTFSIILFAVVDANYRFIYTDVGAPGSQGDAGVWQTTPLQKNITNETAGLPDGVKVASSPDIVVPPVLVGDDAFPIGRNLMKPFSDKKLTEDKKIFNYRLSRARRVVENAFGILANRFRFLHTVINAKPERATAIVDAACVLHNFVGMDGMSDGDAHLELGNTSELNMQPSPRGRINAIGAAVRQQLCDFFGNEGAVPWQREAAHIDVSKY</sequence>